<accession>A0A545AZ56</accession>
<dbReference type="InParanoid" id="A0A545AZ56"/>
<dbReference type="PROSITE" id="PS50943">
    <property type="entry name" value="HTH_CROC1"/>
    <property type="match status" value="1"/>
</dbReference>
<dbReference type="SUPFAM" id="SSF47413">
    <property type="entry name" value="lambda repressor-like DNA-binding domains"/>
    <property type="match status" value="1"/>
</dbReference>
<dbReference type="CDD" id="cd00093">
    <property type="entry name" value="HTH_XRE"/>
    <property type="match status" value="1"/>
</dbReference>
<proteinExistence type="predicted"/>
<dbReference type="GO" id="GO:0003677">
    <property type="term" value="F:DNA binding"/>
    <property type="evidence" value="ECO:0007669"/>
    <property type="project" value="InterPro"/>
</dbReference>
<dbReference type="OrthoDB" id="3542608at2"/>
<evidence type="ECO:0000313" key="4">
    <source>
        <dbReference type="Proteomes" id="UP000317982"/>
    </source>
</evidence>
<dbReference type="AlphaFoldDB" id="A0A545AZ56"/>
<dbReference type="InterPro" id="IPR010982">
    <property type="entry name" value="Lambda_DNA-bd_dom_sf"/>
</dbReference>
<reference evidence="3 4" key="1">
    <citation type="submission" date="2019-07" db="EMBL/GenBank/DDBJ databases">
        <title>Cryptosporangium phraense sp. nov., isolated from plant litter.</title>
        <authorList>
            <person name="Suriyachadkun C."/>
        </authorList>
    </citation>
    <scope>NUCLEOTIDE SEQUENCE [LARGE SCALE GENOMIC DNA]</scope>
    <source>
        <strain evidence="3 4">A-T 5661</strain>
    </source>
</reference>
<feature type="region of interest" description="Disordered" evidence="1">
    <location>
        <begin position="242"/>
        <end position="286"/>
    </location>
</feature>
<dbReference type="SMART" id="SM00530">
    <property type="entry name" value="HTH_XRE"/>
    <property type="match status" value="1"/>
</dbReference>
<sequence length="286" mass="31282">MSSDLGEFLRRRREALPPEAVGLPTGSRRRTPGLRRGELATLAGVSVEYLARLEQGRDRHPSAQVLDALANALRLSTAERLDLRAIVKAADGVGCLVVEPPETVVRPSVRLLLERLEPTPAVVVNRLTDVLAYTAAFRLVMEPLGLFDHRNIARFVLGDPRARETYRNWPGAVVGDLRSTDPYVARLLAELGAPPAGPCPPDRDELHHPDVGELRLTREALAVADTADLRIIVYLPHDEETSSRLDRLVRTGPRAVGTSRLDTTASGTSLSAPTRNRRASQRTTSP</sequence>
<dbReference type="InterPro" id="IPR041413">
    <property type="entry name" value="MLTR_LBD"/>
</dbReference>
<dbReference type="PANTHER" id="PTHR35010:SF2">
    <property type="entry name" value="BLL4672 PROTEIN"/>
    <property type="match status" value="1"/>
</dbReference>
<feature type="domain" description="HTH cro/C1-type" evidence="2">
    <location>
        <begin position="38"/>
        <end position="80"/>
    </location>
</feature>
<dbReference type="Pfam" id="PF13560">
    <property type="entry name" value="HTH_31"/>
    <property type="match status" value="1"/>
</dbReference>
<organism evidence="3 4">
    <name type="scientific">Cryptosporangium phraense</name>
    <dbReference type="NCBI Taxonomy" id="2593070"/>
    <lineage>
        <taxon>Bacteria</taxon>
        <taxon>Bacillati</taxon>
        <taxon>Actinomycetota</taxon>
        <taxon>Actinomycetes</taxon>
        <taxon>Cryptosporangiales</taxon>
        <taxon>Cryptosporangiaceae</taxon>
        <taxon>Cryptosporangium</taxon>
    </lineage>
</organism>
<gene>
    <name evidence="3" type="ORF">FL583_04180</name>
</gene>
<dbReference type="Proteomes" id="UP000317982">
    <property type="component" value="Unassembled WGS sequence"/>
</dbReference>
<dbReference type="RefSeq" id="WP_142703103.1">
    <property type="nucleotide sequence ID" value="NZ_VIRS01000002.1"/>
</dbReference>
<keyword evidence="4" id="KW-1185">Reference proteome</keyword>
<comment type="caution">
    <text evidence="3">The sequence shown here is derived from an EMBL/GenBank/DDBJ whole genome shotgun (WGS) entry which is preliminary data.</text>
</comment>
<name>A0A545AZ56_9ACTN</name>
<dbReference type="Gene3D" id="1.10.260.40">
    <property type="entry name" value="lambda repressor-like DNA-binding domains"/>
    <property type="match status" value="1"/>
</dbReference>
<dbReference type="Gene3D" id="3.30.450.180">
    <property type="match status" value="1"/>
</dbReference>
<evidence type="ECO:0000313" key="3">
    <source>
        <dbReference type="EMBL" id="TQS46584.1"/>
    </source>
</evidence>
<dbReference type="EMBL" id="VIRS01000002">
    <property type="protein sequence ID" value="TQS46584.1"/>
    <property type="molecule type" value="Genomic_DNA"/>
</dbReference>
<dbReference type="Pfam" id="PF17765">
    <property type="entry name" value="MLTR_LBD"/>
    <property type="match status" value="1"/>
</dbReference>
<dbReference type="InterPro" id="IPR001387">
    <property type="entry name" value="Cro/C1-type_HTH"/>
</dbReference>
<feature type="compositionally biased region" description="Polar residues" evidence="1">
    <location>
        <begin position="260"/>
        <end position="274"/>
    </location>
</feature>
<protein>
    <submittedName>
        <fullName evidence="3">Helix-turn-helix domain-containing protein</fullName>
    </submittedName>
</protein>
<dbReference type="PANTHER" id="PTHR35010">
    <property type="entry name" value="BLL4672 PROTEIN-RELATED"/>
    <property type="match status" value="1"/>
</dbReference>
<evidence type="ECO:0000259" key="2">
    <source>
        <dbReference type="PROSITE" id="PS50943"/>
    </source>
</evidence>
<evidence type="ECO:0000256" key="1">
    <source>
        <dbReference type="SAM" id="MobiDB-lite"/>
    </source>
</evidence>